<reference evidence="2 3" key="1">
    <citation type="submission" date="2015-04" db="EMBL/GenBank/DDBJ databases">
        <title>The complete genome sequence of the rumen methanogen Methanobrevibacter millerae SM9.</title>
        <authorList>
            <person name="Leahy S.C."/>
            <person name="Kelly W.J."/>
            <person name="Pacheco D.M."/>
            <person name="Li D."/>
            <person name="Altermann E."/>
            <person name="Attwood G.T."/>
        </authorList>
    </citation>
    <scope>NUCLEOTIDE SEQUENCE [LARGE SCALE GENOMIC DNA]</scope>
    <source>
        <strain evidence="2 3">SM9</strain>
    </source>
</reference>
<dbReference type="AlphaFoldDB" id="A0A0U2TQN6"/>
<keyword evidence="1" id="KW-0812">Transmembrane</keyword>
<dbReference type="GeneID" id="26735432"/>
<evidence type="ECO:0000313" key="2">
    <source>
        <dbReference type="EMBL" id="ALT68259.1"/>
    </source>
</evidence>
<keyword evidence="3" id="KW-1185">Reference proteome</keyword>
<organism evidence="2 3">
    <name type="scientific">Methanobrevibacter millerae</name>
    <dbReference type="NCBI Taxonomy" id="230361"/>
    <lineage>
        <taxon>Archaea</taxon>
        <taxon>Methanobacteriati</taxon>
        <taxon>Methanobacteriota</taxon>
        <taxon>Methanomada group</taxon>
        <taxon>Methanobacteria</taxon>
        <taxon>Methanobacteriales</taxon>
        <taxon>Methanobacteriaceae</taxon>
        <taxon>Methanobrevibacter</taxon>
    </lineage>
</organism>
<dbReference type="KEGG" id="mmil:sm9_0457"/>
<dbReference type="Proteomes" id="UP000067738">
    <property type="component" value="Chromosome"/>
</dbReference>
<protein>
    <submittedName>
        <fullName evidence="2">Uncharacterized protein</fullName>
    </submittedName>
</protein>
<name>A0A0U2TQN6_9EURY</name>
<dbReference type="RefSeq" id="WP_058738593.1">
    <property type="nucleotide sequence ID" value="NZ_CP011266.1"/>
</dbReference>
<evidence type="ECO:0000256" key="1">
    <source>
        <dbReference type="SAM" id="Phobius"/>
    </source>
</evidence>
<evidence type="ECO:0000313" key="3">
    <source>
        <dbReference type="Proteomes" id="UP000067738"/>
    </source>
</evidence>
<proteinExistence type="predicted"/>
<gene>
    <name evidence="2" type="ORF">sm9_0457</name>
</gene>
<keyword evidence="1" id="KW-1133">Transmembrane helix</keyword>
<feature type="transmembrane region" description="Helical" evidence="1">
    <location>
        <begin position="155"/>
        <end position="178"/>
    </location>
</feature>
<feature type="transmembrane region" description="Helical" evidence="1">
    <location>
        <begin position="131"/>
        <end position="149"/>
    </location>
</feature>
<accession>A0A0U2TQN6</accession>
<sequence>MGFDFGSIVELLGIIFSSVLPFVLKNNLWDDNVPKTIEEFNEKYEDKIKSILKDNLFESSNVLGNIIDNRLDPKIDFSGDKEKSAQYTKIIAQHEPFFINIKKHIEIENMVNDVEETYFNLNNIIPDINNLSGAIVILGIIAILCILFFNNVPIIVYILCILYSSIVCCIFRVARLYFKFKVFIKKIISHKNWILEHSKSIKRLSDDYYEN</sequence>
<dbReference type="EMBL" id="CP011266">
    <property type="protein sequence ID" value="ALT68259.1"/>
    <property type="molecule type" value="Genomic_DNA"/>
</dbReference>
<feature type="transmembrane region" description="Helical" evidence="1">
    <location>
        <begin position="6"/>
        <end position="24"/>
    </location>
</feature>
<keyword evidence="1" id="KW-0472">Membrane</keyword>
<dbReference type="PATRIC" id="fig|230361.4.peg.471"/>